<accession>A0A4U3LQP2</accession>
<protein>
    <submittedName>
        <fullName evidence="1">Uncharacterized protein</fullName>
    </submittedName>
</protein>
<dbReference type="OrthoDB" id="129437at2"/>
<dbReference type="EMBL" id="SZPZ01000003">
    <property type="protein sequence ID" value="TKK78221.1"/>
    <property type="molecule type" value="Genomic_DNA"/>
</dbReference>
<reference evidence="1 2" key="1">
    <citation type="submission" date="2019-04" db="EMBL/GenBank/DDBJ databases">
        <title>Kribbella sp. NEAU-THZ 27 nov., a novel actinomycete isolated from soil.</title>
        <authorList>
            <person name="Duan L."/>
        </authorList>
    </citation>
    <scope>NUCLEOTIDE SEQUENCE [LARGE SCALE GENOMIC DNA]</scope>
    <source>
        <strain evidence="2">NEAU-THZ27</strain>
    </source>
</reference>
<keyword evidence="2" id="KW-1185">Reference proteome</keyword>
<evidence type="ECO:0000313" key="2">
    <source>
        <dbReference type="Proteomes" id="UP000305836"/>
    </source>
</evidence>
<dbReference type="Proteomes" id="UP000305836">
    <property type="component" value="Unassembled WGS sequence"/>
</dbReference>
<organism evidence="1 2">
    <name type="scientific">Kribbella jiaozuonensis</name>
    <dbReference type="NCBI Taxonomy" id="2575441"/>
    <lineage>
        <taxon>Bacteria</taxon>
        <taxon>Bacillati</taxon>
        <taxon>Actinomycetota</taxon>
        <taxon>Actinomycetes</taxon>
        <taxon>Propionibacteriales</taxon>
        <taxon>Kribbellaceae</taxon>
        <taxon>Kribbella</taxon>
    </lineage>
</organism>
<proteinExistence type="predicted"/>
<name>A0A4U3LQP2_9ACTN</name>
<dbReference type="AlphaFoldDB" id="A0A4U3LQP2"/>
<sequence length="76" mass="8250">MAKAPADNGVLALRLPTAEREAFLTRYDAALNVAHGVVQKEYVAVPDGLLADTEQLRKHFAVSVAYAQSLKPKKKS</sequence>
<gene>
    <name evidence="1" type="ORF">FDA38_24370</name>
</gene>
<evidence type="ECO:0000313" key="1">
    <source>
        <dbReference type="EMBL" id="TKK78221.1"/>
    </source>
</evidence>
<dbReference type="RefSeq" id="WP_137256377.1">
    <property type="nucleotide sequence ID" value="NZ_JBHSPQ010000002.1"/>
</dbReference>
<comment type="caution">
    <text evidence="1">The sequence shown here is derived from an EMBL/GenBank/DDBJ whole genome shotgun (WGS) entry which is preliminary data.</text>
</comment>